<proteinExistence type="predicted"/>
<dbReference type="AlphaFoldDB" id="A0A3S5AWH9"/>
<sequence length="284" mass="32094">MPFKCSEWSELETRQGSRAQVRGSQWPSSLRGLSTTDSSTTCFAPPIAVSRADTKSGGASAKIPTKPYKMAISAFQRAGSWLPTPRYHKPSPPLTVYRAADVKRVDPDVIEGYLGAYIDVIKVGSHLVLDERQKEDAIMKQVDEDEEVVNEIKSDYKEDLSRRDEDSQKGSEETKDEMPMFSLRDAKSRPFEANVNETREEEIIEEADEVKDMSAAATDSSTWLEEALLGYYRSHTTCALIDPATRLTKVRFSFIFIYTYSLCILFPKLRSRACFSRMLNKSKV</sequence>
<name>A0A3S5AWH9_9PLAT</name>
<keyword evidence="3" id="KW-1185">Reference proteome</keyword>
<organism evidence="2 3">
    <name type="scientific">Protopolystoma xenopodis</name>
    <dbReference type="NCBI Taxonomy" id="117903"/>
    <lineage>
        <taxon>Eukaryota</taxon>
        <taxon>Metazoa</taxon>
        <taxon>Spiralia</taxon>
        <taxon>Lophotrochozoa</taxon>
        <taxon>Platyhelminthes</taxon>
        <taxon>Monogenea</taxon>
        <taxon>Polyopisthocotylea</taxon>
        <taxon>Polystomatidea</taxon>
        <taxon>Polystomatidae</taxon>
        <taxon>Protopolystoma</taxon>
    </lineage>
</organism>
<dbReference type="EMBL" id="CAAALY010261394">
    <property type="protein sequence ID" value="VEL39484.1"/>
    <property type="molecule type" value="Genomic_DNA"/>
</dbReference>
<evidence type="ECO:0000313" key="3">
    <source>
        <dbReference type="Proteomes" id="UP000784294"/>
    </source>
</evidence>
<gene>
    <name evidence="2" type="ORF">PXEA_LOCUS32924</name>
</gene>
<evidence type="ECO:0000313" key="2">
    <source>
        <dbReference type="EMBL" id="VEL39484.1"/>
    </source>
</evidence>
<evidence type="ECO:0000256" key="1">
    <source>
        <dbReference type="SAM" id="MobiDB-lite"/>
    </source>
</evidence>
<dbReference type="Proteomes" id="UP000784294">
    <property type="component" value="Unassembled WGS sequence"/>
</dbReference>
<feature type="region of interest" description="Disordered" evidence="1">
    <location>
        <begin position="1"/>
        <end position="38"/>
    </location>
</feature>
<reference evidence="2" key="1">
    <citation type="submission" date="2018-11" db="EMBL/GenBank/DDBJ databases">
        <authorList>
            <consortium name="Pathogen Informatics"/>
        </authorList>
    </citation>
    <scope>NUCLEOTIDE SEQUENCE</scope>
</reference>
<comment type="caution">
    <text evidence="2">The sequence shown here is derived from an EMBL/GenBank/DDBJ whole genome shotgun (WGS) entry which is preliminary data.</text>
</comment>
<protein>
    <submittedName>
        <fullName evidence="2">Uncharacterized protein</fullName>
    </submittedName>
</protein>
<feature type="region of interest" description="Disordered" evidence="1">
    <location>
        <begin position="153"/>
        <end position="178"/>
    </location>
</feature>
<accession>A0A3S5AWH9</accession>
<feature type="compositionally biased region" description="Polar residues" evidence="1">
    <location>
        <begin position="14"/>
        <end position="38"/>
    </location>
</feature>